<proteinExistence type="inferred from homology"/>
<evidence type="ECO:0000256" key="3">
    <source>
        <dbReference type="ARBA" id="ARBA00022801"/>
    </source>
</evidence>
<dbReference type="GO" id="GO:0006412">
    <property type="term" value="P:translation"/>
    <property type="evidence" value="ECO:0007669"/>
    <property type="project" value="UniProtKB-KW"/>
</dbReference>
<accession>A0A160TNL3</accession>
<dbReference type="NCBIfam" id="NF001159">
    <property type="entry name" value="PRK00150.1-3"/>
    <property type="match status" value="1"/>
</dbReference>
<sequence>MRRPLRIAQIGHPVLRQPTRTLTREELLSDQMQSFLDDLVETMREANGAGLAANQVYQSLRICTVEVRNNPRYPYRPNIPLTILVNPILTPAGDETFVNYEGCLSVPDLRGQVRRHCEVKVDAWDREGNPISTVVKGMTAATYQHEVDHLDGKLFLDRVEDATSLVTQENFQRYCMDQVAADVEALVKRYGS</sequence>
<dbReference type="GO" id="GO:0005739">
    <property type="term" value="C:mitochondrion"/>
    <property type="evidence" value="ECO:0007669"/>
    <property type="project" value="UniProtKB-ARBA"/>
</dbReference>
<dbReference type="GO" id="GO:0046872">
    <property type="term" value="F:metal ion binding"/>
    <property type="evidence" value="ECO:0007669"/>
    <property type="project" value="UniProtKB-KW"/>
</dbReference>
<evidence type="ECO:0000256" key="4">
    <source>
        <dbReference type="ARBA" id="ARBA00022917"/>
    </source>
</evidence>
<dbReference type="CDD" id="cd00487">
    <property type="entry name" value="Pep_deformylase"/>
    <property type="match status" value="1"/>
</dbReference>
<dbReference type="InterPro" id="IPR023635">
    <property type="entry name" value="Peptide_deformylase"/>
</dbReference>
<organism evidence="6">
    <name type="scientific">hydrothermal vent metagenome</name>
    <dbReference type="NCBI Taxonomy" id="652676"/>
    <lineage>
        <taxon>unclassified sequences</taxon>
        <taxon>metagenomes</taxon>
        <taxon>ecological metagenomes</taxon>
    </lineage>
</organism>
<dbReference type="EMBL" id="CZRL01000008">
    <property type="protein sequence ID" value="CUS49955.1"/>
    <property type="molecule type" value="Genomic_DNA"/>
</dbReference>
<dbReference type="NCBIfam" id="TIGR00079">
    <property type="entry name" value="pept_deformyl"/>
    <property type="match status" value="1"/>
</dbReference>
<dbReference type="PIRSF" id="PIRSF004749">
    <property type="entry name" value="Pep_def"/>
    <property type="match status" value="1"/>
</dbReference>
<comment type="similarity">
    <text evidence="1">Belongs to the polypeptide deformylase family.</text>
</comment>
<name>A0A160TNL3_9ZZZZ</name>
<dbReference type="FunFam" id="3.90.45.10:FF:000003">
    <property type="entry name" value="Peptide deformylase"/>
    <property type="match status" value="1"/>
</dbReference>
<keyword evidence="4" id="KW-0648">Protein biosynthesis</keyword>
<dbReference type="GO" id="GO:0042586">
    <property type="term" value="F:peptide deformylase activity"/>
    <property type="evidence" value="ECO:0007669"/>
    <property type="project" value="UniProtKB-EC"/>
</dbReference>
<dbReference type="AlphaFoldDB" id="A0A160TNL3"/>
<evidence type="ECO:0000256" key="1">
    <source>
        <dbReference type="ARBA" id="ARBA00010759"/>
    </source>
</evidence>
<evidence type="ECO:0000256" key="5">
    <source>
        <dbReference type="ARBA" id="ARBA00037114"/>
    </source>
</evidence>
<dbReference type="PRINTS" id="PR01576">
    <property type="entry name" value="PDEFORMYLASE"/>
</dbReference>
<keyword evidence="3 6" id="KW-0378">Hydrolase</keyword>
<dbReference type="PANTHER" id="PTHR10458">
    <property type="entry name" value="PEPTIDE DEFORMYLASE"/>
    <property type="match status" value="1"/>
</dbReference>
<protein>
    <submittedName>
        <fullName evidence="6">Peptide deformylase</fullName>
        <ecNumber evidence="6">3.5.1.88</ecNumber>
    </submittedName>
</protein>
<evidence type="ECO:0000256" key="2">
    <source>
        <dbReference type="ARBA" id="ARBA00022723"/>
    </source>
</evidence>
<dbReference type="InterPro" id="IPR036821">
    <property type="entry name" value="Peptide_deformylase_sf"/>
</dbReference>
<reference evidence="6" key="1">
    <citation type="submission" date="2015-10" db="EMBL/GenBank/DDBJ databases">
        <authorList>
            <person name="Gilbert D.G."/>
        </authorList>
    </citation>
    <scope>NUCLEOTIDE SEQUENCE</scope>
</reference>
<dbReference type="Gene3D" id="3.90.45.10">
    <property type="entry name" value="Peptide deformylase"/>
    <property type="match status" value="1"/>
</dbReference>
<dbReference type="Pfam" id="PF01327">
    <property type="entry name" value="Pep_deformylase"/>
    <property type="match status" value="1"/>
</dbReference>
<comment type="function">
    <text evidence="5">Removes the formyl group from the N-terminal Met of newly synthesized proteins.</text>
</comment>
<dbReference type="SUPFAM" id="SSF56420">
    <property type="entry name" value="Peptide deformylase"/>
    <property type="match status" value="1"/>
</dbReference>
<gene>
    <name evidence="6" type="ORF">MGWOODY_XGa3006</name>
</gene>
<keyword evidence="2" id="KW-0479">Metal-binding</keyword>
<dbReference type="HAMAP" id="MF_00163">
    <property type="entry name" value="Pep_deformylase"/>
    <property type="match status" value="1"/>
</dbReference>
<dbReference type="EC" id="3.5.1.88" evidence="6"/>
<dbReference type="PANTHER" id="PTHR10458:SF2">
    <property type="entry name" value="PEPTIDE DEFORMYLASE, MITOCHONDRIAL"/>
    <property type="match status" value="1"/>
</dbReference>
<evidence type="ECO:0000313" key="6">
    <source>
        <dbReference type="EMBL" id="CUS49955.1"/>
    </source>
</evidence>